<dbReference type="STRING" id="1246581.A0A2H9TH41"/>
<feature type="non-terminal residue" evidence="8">
    <location>
        <position position="1"/>
    </location>
</feature>
<evidence type="ECO:0000313" key="9">
    <source>
        <dbReference type="Proteomes" id="UP000240830"/>
    </source>
</evidence>
<keyword evidence="4 5" id="KW-0653">Protein transport</keyword>
<comment type="subcellular location">
    <subcellularLocation>
        <location evidence="1">Endosome</location>
    </subcellularLocation>
</comment>
<dbReference type="PROSITE" id="PS51313">
    <property type="entry name" value="VPS28_N"/>
    <property type="match status" value="1"/>
</dbReference>
<evidence type="ECO:0000256" key="2">
    <source>
        <dbReference type="ARBA" id="ARBA00022448"/>
    </source>
</evidence>
<protein>
    <recommendedName>
        <fullName evidence="7">VPS28 N-terminal domain-containing protein</fullName>
    </recommendedName>
</protein>
<evidence type="ECO:0000256" key="3">
    <source>
        <dbReference type="ARBA" id="ARBA00022753"/>
    </source>
</evidence>
<evidence type="ECO:0000256" key="1">
    <source>
        <dbReference type="ARBA" id="ARBA00004177"/>
    </source>
</evidence>
<dbReference type="AlphaFoldDB" id="A0A2H9TH41"/>
<dbReference type="GO" id="GO:0044877">
    <property type="term" value="F:protein-containing complex binding"/>
    <property type="evidence" value="ECO:0007669"/>
    <property type="project" value="TreeGrafter"/>
</dbReference>
<sequence length="80" mass="8821">EVRLYTSNQERESFETMADLYSIFIATENLEKAYIRDTIRCPAAVHRLVEVGVPATTEHTAAADGSGSLTKHVAETVQIP</sequence>
<evidence type="ECO:0000256" key="6">
    <source>
        <dbReference type="SAM" id="MobiDB-lite"/>
    </source>
</evidence>
<dbReference type="Gene3D" id="1.20.1440.200">
    <property type="match status" value="1"/>
</dbReference>
<dbReference type="GO" id="GO:0000813">
    <property type="term" value="C:ESCRT I complex"/>
    <property type="evidence" value="ECO:0007669"/>
    <property type="project" value="InterPro"/>
</dbReference>
<comment type="similarity">
    <text evidence="5">Belongs to the VPS28 family.</text>
</comment>
<dbReference type="SUPFAM" id="SSF140111">
    <property type="entry name" value="Endosomal sorting complex assembly domain"/>
    <property type="match status" value="1"/>
</dbReference>
<reference evidence="8 9" key="1">
    <citation type="submission" date="2016-10" db="EMBL/GenBank/DDBJ databases">
        <title>The genome of Paramicrosporidium saccamoebae is the missing link in understanding Cryptomycota and Microsporidia evolution.</title>
        <authorList>
            <person name="Quandt C.A."/>
            <person name="Beaudet D."/>
            <person name="Corsaro D."/>
            <person name="Michel R."/>
            <person name="Corradi N."/>
            <person name="James T."/>
        </authorList>
    </citation>
    <scope>NUCLEOTIDE SEQUENCE [LARGE SCALE GENOMIC DNA]</scope>
    <source>
        <strain evidence="8 9">KSL3</strain>
    </source>
</reference>
<dbReference type="Proteomes" id="UP000240830">
    <property type="component" value="Unassembled WGS sequence"/>
</dbReference>
<feature type="region of interest" description="Disordered" evidence="6">
    <location>
        <begin position="60"/>
        <end position="80"/>
    </location>
</feature>
<evidence type="ECO:0000313" key="8">
    <source>
        <dbReference type="EMBL" id="PJF17102.1"/>
    </source>
</evidence>
<proteinExistence type="inferred from homology"/>
<dbReference type="PANTHER" id="PTHR12937">
    <property type="entry name" value="VACUOLAR PROTEIN SORTING 28, ISOFORM 2 VPS28"/>
    <property type="match status" value="1"/>
</dbReference>
<keyword evidence="2 5" id="KW-0813">Transport</keyword>
<organism evidence="8 9">
    <name type="scientific">Paramicrosporidium saccamoebae</name>
    <dbReference type="NCBI Taxonomy" id="1246581"/>
    <lineage>
        <taxon>Eukaryota</taxon>
        <taxon>Fungi</taxon>
        <taxon>Fungi incertae sedis</taxon>
        <taxon>Cryptomycota</taxon>
        <taxon>Cryptomycota incertae sedis</taxon>
        <taxon>Paramicrosporidium</taxon>
    </lineage>
</organism>
<accession>A0A2H9TH41</accession>
<dbReference type="OrthoDB" id="2671at2759"/>
<dbReference type="InterPro" id="IPR038358">
    <property type="entry name" value="VPS28_N_sf"/>
</dbReference>
<keyword evidence="9" id="KW-1185">Reference proteome</keyword>
<dbReference type="InterPro" id="IPR037202">
    <property type="entry name" value="ESCRT_assembly_dom"/>
</dbReference>
<dbReference type="GO" id="GO:0043328">
    <property type="term" value="P:protein transport to vacuole involved in ubiquitin-dependent protein catabolic process via the multivesicular body sorting pathway"/>
    <property type="evidence" value="ECO:0007669"/>
    <property type="project" value="TreeGrafter"/>
</dbReference>
<gene>
    <name evidence="8" type="ORF">PSACC_03090</name>
</gene>
<comment type="caution">
    <text evidence="8">The sequence shown here is derived from an EMBL/GenBank/DDBJ whole genome shotgun (WGS) entry which is preliminary data.</text>
</comment>
<dbReference type="InterPro" id="IPR017898">
    <property type="entry name" value="VPS28_N"/>
</dbReference>
<evidence type="ECO:0000256" key="5">
    <source>
        <dbReference type="PROSITE-ProRule" id="PRU00645"/>
    </source>
</evidence>
<feature type="domain" description="VPS28 N-terminal" evidence="7">
    <location>
        <begin position="1"/>
        <end position="39"/>
    </location>
</feature>
<keyword evidence="3" id="KW-0967">Endosome</keyword>
<evidence type="ECO:0000259" key="7">
    <source>
        <dbReference type="PROSITE" id="PS51313"/>
    </source>
</evidence>
<dbReference type="PANTHER" id="PTHR12937:SF0">
    <property type="entry name" value="VACUOLAR PROTEIN SORTING-ASSOCIATED PROTEIN 28 HOMOLOG"/>
    <property type="match status" value="1"/>
</dbReference>
<dbReference type="EMBL" id="MTSL01000191">
    <property type="protein sequence ID" value="PJF17102.1"/>
    <property type="molecule type" value="Genomic_DNA"/>
</dbReference>
<dbReference type="InterPro" id="IPR007143">
    <property type="entry name" value="Vps28"/>
</dbReference>
<evidence type="ECO:0000256" key="4">
    <source>
        <dbReference type="ARBA" id="ARBA00022927"/>
    </source>
</evidence>
<name>A0A2H9TH41_9FUNG</name>